<comment type="caution">
    <text evidence="1">The sequence shown here is derived from an EMBL/GenBank/DDBJ whole genome shotgun (WGS) entry which is preliminary data.</text>
</comment>
<feature type="non-terminal residue" evidence="1">
    <location>
        <position position="1"/>
    </location>
</feature>
<evidence type="ECO:0000313" key="1">
    <source>
        <dbReference type="EMBL" id="GAF69168.1"/>
    </source>
</evidence>
<accession>X0RK48</accession>
<sequence length="43" mass="4746">PGAIRQKYYSTNACPSQMPVFIHVNIYYTGPAERSEGGWGIGE</sequence>
<gene>
    <name evidence="1" type="ORF">S01H1_10100</name>
</gene>
<reference evidence="1" key="1">
    <citation type="journal article" date="2014" name="Front. Microbiol.">
        <title>High frequency of phylogenetically diverse reductive dehalogenase-homologous genes in deep subseafloor sedimentary metagenomes.</title>
        <authorList>
            <person name="Kawai M."/>
            <person name="Futagami T."/>
            <person name="Toyoda A."/>
            <person name="Takaki Y."/>
            <person name="Nishi S."/>
            <person name="Hori S."/>
            <person name="Arai W."/>
            <person name="Tsubouchi T."/>
            <person name="Morono Y."/>
            <person name="Uchiyama I."/>
            <person name="Ito T."/>
            <person name="Fujiyama A."/>
            <person name="Inagaki F."/>
            <person name="Takami H."/>
        </authorList>
    </citation>
    <scope>NUCLEOTIDE SEQUENCE</scope>
    <source>
        <strain evidence="1">Expedition CK06-06</strain>
    </source>
</reference>
<proteinExistence type="predicted"/>
<protein>
    <submittedName>
        <fullName evidence="1">Uncharacterized protein</fullName>
    </submittedName>
</protein>
<dbReference type="EMBL" id="BARS01005160">
    <property type="protein sequence ID" value="GAF69168.1"/>
    <property type="molecule type" value="Genomic_DNA"/>
</dbReference>
<organism evidence="1">
    <name type="scientific">marine sediment metagenome</name>
    <dbReference type="NCBI Taxonomy" id="412755"/>
    <lineage>
        <taxon>unclassified sequences</taxon>
        <taxon>metagenomes</taxon>
        <taxon>ecological metagenomes</taxon>
    </lineage>
</organism>
<name>X0RK48_9ZZZZ</name>
<dbReference type="AlphaFoldDB" id="X0RK48"/>